<evidence type="ECO:0000313" key="4">
    <source>
        <dbReference type="Proteomes" id="UP001231189"/>
    </source>
</evidence>
<dbReference type="PANTHER" id="PTHR33065">
    <property type="entry name" value="OS07G0486400 PROTEIN"/>
    <property type="match status" value="1"/>
</dbReference>
<gene>
    <name evidence="3" type="ORF">QYE76_050495</name>
</gene>
<dbReference type="PANTHER" id="PTHR33065:SF203">
    <property type="entry name" value="DUF6598 DOMAIN-CONTAINING PROTEIN"/>
    <property type="match status" value="1"/>
</dbReference>
<sequence>MNEKTQMKLDRQRLWFSSATTHEMDEPEMKKAAEDESNSIQDSKSVTTKDPYYMPIIPGSSHRDWKMDPDRTETQLEPACEDYMTCDMMQIFSLKLAKSPISSSASLQVYGYMAARDDLDSKLNYVFRRGRDDPIIAQQGSLIEMTGPKRCIALFSDVLLEFDMRIRNGEKGGADDVRLIHGVLEFQGLFMQWEPGELRIGGCGCGGAVDMTFALVHNAVTAMVEVAISDVKRGFDLSLSSVVSVVEVPEEFQLFAGAVRETCGLRKFVIAATLDSVMHLKFMVGHEGTKGNIRRSCSFKAKLNGYARRQIMLDFASISVKVTWAAWV</sequence>
<comment type="caution">
    <text evidence="3">The sequence shown here is derived from an EMBL/GenBank/DDBJ whole genome shotgun (WGS) entry which is preliminary data.</text>
</comment>
<dbReference type="Proteomes" id="UP001231189">
    <property type="component" value="Unassembled WGS sequence"/>
</dbReference>
<proteinExistence type="predicted"/>
<feature type="compositionally biased region" description="Basic and acidic residues" evidence="1">
    <location>
        <begin position="22"/>
        <end position="34"/>
    </location>
</feature>
<dbReference type="EMBL" id="JAUUTY010000003">
    <property type="protein sequence ID" value="KAK1662336.1"/>
    <property type="molecule type" value="Genomic_DNA"/>
</dbReference>
<keyword evidence="4" id="KW-1185">Reference proteome</keyword>
<evidence type="ECO:0000259" key="2">
    <source>
        <dbReference type="Pfam" id="PF20241"/>
    </source>
</evidence>
<feature type="compositionally biased region" description="Basic and acidic residues" evidence="1">
    <location>
        <begin position="1"/>
        <end position="13"/>
    </location>
</feature>
<accession>A0AAD8WHW2</accession>
<feature type="region of interest" description="Disordered" evidence="1">
    <location>
        <begin position="1"/>
        <end position="45"/>
    </location>
</feature>
<dbReference type="Pfam" id="PF20241">
    <property type="entry name" value="DUF6598"/>
    <property type="match status" value="1"/>
</dbReference>
<evidence type="ECO:0000313" key="3">
    <source>
        <dbReference type="EMBL" id="KAK1662336.1"/>
    </source>
</evidence>
<dbReference type="AlphaFoldDB" id="A0AAD8WHW2"/>
<dbReference type="InterPro" id="IPR046533">
    <property type="entry name" value="DUF6598"/>
</dbReference>
<feature type="domain" description="DUF6598" evidence="2">
    <location>
        <begin position="88"/>
        <end position="322"/>
    </location>
</feature>
<organism evidence="3 4">
    <name type="scientific">Lolium multiflorum</name>
    <name type="common">Italian ryegrass</name>
    <name type="synonym">Lolium perenne subsp. multiflorum</name>
    <dbReference type="NCBI Taxonomy" id="4521"/>
    <lineage>
        <taxon>Eukaryota</taxon>
        <taxon>Viridiplantae</taxon>
        <taxon>Streptophyta</taxon>
        <taxon>Embryophyta</taxon>
        <taxon>Tracheophyta</taxon>
        <taxon>Spermatophyta</taxon>
        <taxon>Magnoliopsida</taxon>
        <taxon>Liliopsida</taxon>
        <taxon>Poales</taxon>
        <taxon>Poaceae</taxon>
        <taxon>BOP clade</taxon>
        <taxon>Pooideae</taxon>
        <taxon>Poodae</taxon>
        <taxon>Poeae</taxon>
        <taxon>Poeae Chloroplast Group 2 (Poeae type)</taxon>
        <taxon>Loliodinae</taxon>
        <taxon>Loliinae</taxon>
        <taxon>Lolium</taxon>
    </lineage>
</organism>
<reference evidence="3" key="1">
    <citation type="submission" date="2023-07" db="EMBL/GenBank/DDBJ databases">
        <title>A chromosome-level genome assembly of Lolium multiflorum.</title>
        <authorList>
            <person name="Chen Y."/>
            <person name="Copetti D."/>
            <person name="Kolliker R."/>
            <person name="Studer B."/>
        </authorList>
    </citation>
    <scope>NUCLEOTIDE SEQUENCE</scope>
    <source>
        <strain evidence="3">02402/16</strain>
        <tissue evidence="3">Leaf</tissue>
    </source>
</reference>
<protein>
    <recommendedName>
        <fullName evidence="2">DUF6598 domain-containing protein</fullName>
    </recommendedName>
</protein>
<name>A0AAD8WHW2_LOLMU</name>
<evidence type="ECO:0000256" key="1">
    <source>
        <dbReference type="SAM" id="MobiDB-lite"/>
    </source>
</evidence>